<proteinExistence type="predicted"/>
<evidence type="ECO:0000313" key="1">
    <source>
        <dbReference type="EMBL" id="OYQ09938.1"/>
    </source>
</evidence>
<dbReference type="Proteomes" id="UP000216164">
    <property type="component" value="Unassembled WGS sequence"/>
</dbReference>
<name>A0AAP8D2B0_RALSL</name>
<dbReference type="EMBL" id="NCTK01000002">
    <property type="protein sequence ID" value="OYQ09938.1"/>
    <property type="molecule type" value="Genomic_DNA"/>
</dbReference>
<evidence type="ECO:0000313" key="2">
    <source>
        <dbReference type="Proteomes" id="UP000216164"/>
    </source>
</evidence>
<organism evidence="1 2">
    <name type="scientific">Ralstonia solanacearum K60</name>
    <dbReference type="NCBI Taxonomy" id="1091042"/>
    <lineage>
        <taxon>Bacteria</taxon>
        <taxon>Pseudomonadati</taxon>
        <taxon>Pseudomonadota</taxon>
        <taxon>Betaproteobacteria</taxon>
        <taxon>Burkholderiales</taxon>
        <taxon>Burkholderiaceae</taxon>
        <taxon>Ralstonia</taxon>
        <taxon>Ralstonia solanacearum species complex</taxon>
    </lineage>
</organism>
<accession>A0AAP8D2B0</accession>
<reference evidence="1 2" key="1">
    <citation type="submission" date="2017-04" db="EMBL/GenBank/DDBJ databases">
        <title>Genome Announcement: Closed genomes of Ralstonia solanacearum strains K60, UW551, and UW700.</title>
        <authorList>
            <person name="Hayes M."/>
            <person name="Macintyre A.M."/>
            <person name="Allen C."/>
        </authorList>
    </citation>
    <scope>NUCLEOTIDE SEQUENCE [LARGE SCALE GENOMIC DNA]</scope>
    <source>
        <strain evidence="1 2">UW25</strain>
    </source>
</reference>
<sequence>MARPRIEVRRFASYDAFFRRRKHGMLHAALKPAGISTQRLKRVASMRPLAFGHQPSVLYRRHRRAMPANGTIAERA</sequence>
<gene>
    <name evidence="1" type="ORF">B7R77_24360</name>
</gene>
<protein>
    <submittedName>
        <fullName evidence="1">Uncharacterized protein</fullName>
    </submittedName>
</protein>
<dbReference type="AlphaFoldDB" id="A0AAP8D2B0"/>
<comment type="caution">
    <text evidence="1">The sequence shown here is derived from an EMBL/GenBank/DDBJ whole genome shotgun (WGS) entry which is preliminary data.</text>
</comment>